<keyword evidence="1" id="KW-0812">Transmembrane</keyword>
<dbReference type="EMBL" id="FMUI01000011">
    <property type="protein sequence ID" value="SCX56974.1"/>
    <property type="molecule type" value="Genomic_DNA"/>
</dbReference>
<keyword evidence="1" id="KW-0472">Membrane</keyword>
<dbReference type="Proteomes" id="UP000183569">
    <property type="component" value="Unassembled WGS sequence"/>
</dbReference>
<accession>A0A1G4YU45</accession>
<evidence type="ECO:0000313" key="2">
    <source>
        <dbReference type="EMBL" id="SCX56974.1"/>
    </source>
</evidence>
<feature type="transmembrane region" description="Helical" evidence="1">
    <location>
        <begin position="104"/>
        <end position="127"/>
    </location>
</feature>
<dbReference type="AlphaFoldDB" id="A0A1G4YU45"/>
<keyword evidence="1" id="KW-1133">Transmembrane helix</keyword>
<organism evidence="2 3">
    <name type="scientific">Kosakonia sacchari</name>
    <dbReference type="NCBI Taxonomy" id="1158459"/>
    <lineage>
        <taxon>Bacteria</taxon>
        <taxon>Pseudomonadati</taxon>
        <taxon>Pseudomonadota</taxon>
        <taxon>Gammaproteobacteria</taxon>
        <taxon>Enterobacterales</taxon>
        <taxon>Enterobacteriaceae</taxon>
        <taxon>Kosakonia</taxon>
    </lineage>
</organism>
<sequence>MGTCIQCDKDALKESDFCAECEAREFKKIRGWLFVPAISLVLSLLTIVVSINTTVKALMENDGAFVAGQKGLLVFELVFFVAMFAYTLFVSSLFFRKKRQLPRFFIGFLLLWLAFYGMDLVLAHQLMGLPYVYDNVKPLLRNAVSAAIWIPYFLVSVRVKRTFVR</sequence>
<dbReference type="Pfam" id="PF10754">
    <property type="entry name" value="DUF2569"/>
    <property type="match status" value="1"/>
</dbReference>
<feature type="transmembrane region" description="Helical" evidence="1">
    <location>
        <begin position="71"/>
        <end position="95"/>
    </location>
</feature>
<evidence type="ECO:0000256" key="1">
    <source>
        <dbReference type="SAM" id="Phobius"/>
    </source>
</evidence>
<name>A0A1G4YU45_9ENTR</name>
<gene>
    <name evidence="2" type="ORF">SAMN02927897_03424</name>
</gene>
<protein>
    <recommendedName>
        <fullName evidence="4">DUF2569 domain-containing protein</fullName>
    </recommendedName>
</protein>
<reference evidence="2 3" key="1">
    <citation type="submission" date="2016-10" db="EMBL/GenBank/DDBJ databases">
        <authorList>
            <person name="Varghese N."/>
            <person name="Submissions S."/>
        </authorList>
    </citation>
    <scope>NUCLEOTIDE SEQUENCE [LARGE SCALE GENOMIC DNA]</scope>
    <source>
        <strain evidence="2 3">CGMCC 1.12102</strain>
    </source>
</reference>
<evidence type="ECO:0008006" key="4">
    <source>
        <dbReference type="Google" id="ProtNLM"/>
    </source>
</evidence>
<dbReference type="GeneID" id="23844160"/>
<dbReference type="InterPro" id="IPR019690">
    <property type="entry name" value="DUF2569"/>
</dbReference>
<comment type="caution">
    <text evidence="2">The sequence shown here is derived from an EMBL/GenBank/DDBJ whole genome shotgun (WGS) entry which is preliminary data.</text>
</comment>
<evidence type="ECO:0000313" key="3">
    <source>
        <dbReference type="Proteomes" id="UP000183569"/>
    </source>
</evidence>
<feature type="transmembrane region" description="Helical" evidence="1">
    <location>
        <begin position="32"/>
        <end position="51"/>
    </location>
</feature>
<feature type="transmembrane region" description="Helical" evidence="1">
    <location>
        <begin position="139"/>
        <end position="159"/>
    </location>
</feature>
<dbReference type="RefSeq" id="WP_017459120.1">
    <property type="nucleotide sequence ID" value="NZ_FMUI01000011.1"/>
</dbReference>
<proteinExistence type="predicted"/>